<dbReference type="EMBL" id="CP009285">
    <property type="protein sequence ID" value="AIQ58279.1"/>
    <property type="molecule type" value="Genomic_DNA"/>
</dbReference>
<dbReference type="GO" id="GO:0003676">
    <property type="term" value="F:nucleic acid binding"/>
    <property type="evidence" value="ECO:0007669"/>
    <property type="project" value="InterPro"/>
</dbReference>
<dbReference type="CDD" id="cd00085">
    <property type="entry name" value="HNHc"/>
    <property type="match status" value="1"/>
</dbReference>
<dbReference type="PANTHER" id="PTHR37827:SF1">
    <property type="entry name" value="HNH DOMAIN-CONTAINING PROTEIN"/>
    <property type="match status" value="1"/>
</dbReference>
<dbReference type="RefSeq" id="WP_042213047.1">
    <property type="nucleotide sequence ID" value="NZ_CP009285.1"/>
</dbReference>
<evidence type="ECO:0000259" key="1">
    <source>
        <dbReference type="Pfam" id="PF01844"/>
    </source>
</evidence>
<keyword evidence="2" id="KW-0378">Hydrolase</keyword>
<dbReference type="GO" id="GO:0004519">
    <property type="term" value="F:endonuclease activity"/>
    <property type="evidence" value="ECO:0007669"/>
    <property type="project" value="UniProtKB-KW"/>
</dbReference>
<keyword evidence="2" id="KW-0540">Nuclease</keyword>
<dbReference type="Pfam" id="PF01844">
    <property type="entry name" value="HNH"/>
    <property type="match status" value="1"/>
</dbReference>
<keyword evidence="2" id="KW-0255">Endonuclease</keyword>
<organism evidence="2 3">
    <name type="scientific">Paenibacillus borealis</name>
    <dbReference type="NCBI Taxonomy" id="160799"/>
    <lineage>
        <taxon>Bacteria</taxon>
        <taxon>Bacillati</taxon>
        <taxon>Bacillota</taxon>
        <taxon>Bacilli</taxon>
        <taxon>Bacillales</taxon>
        <taxon>Paenibacillaceae</taxon>
        <taxon>Paenibacillus</taxon>
    </lineage>
</organism>
<feature type="domain" description="HNH" evidence="1">
    <location>
        <begin position="9"/>
        <end position="49"/>
    </location>
</feature>
<gene>
    <name evidence="2" type="ORF">PBOR_16055</name>
</gene>
<name>A0A089MP46_PAEBO</name>
<dbReference type="InterPro" id="IPR002711">
    <property type="entry name" value="HNH"/>
</dbReference>
<evidence type="ECO:0000313" key="2">
    <source>
        <dbReference type="EMBL" id="AIQ58279.1"/>
    </source>
</evidence>
<dbReference type="AlphaFoldDB" id="A0A089MP46"/>
<evidence type="ECO:0000313" key="3">
    <source>
        <dbReference type="Proteomes" id="UP000029518"/>
    </source>
</evidence>
<accession>A0A089MP46</accession>
<reference evidence="2" key="1">
    <citation type="submission" date="2014-08" db="EMBL/GenBank/DDBJ databases">
        <title>Comparative genomics of the Paenibacillus odorifer group.</title>
        <authorList>
            <person name="den Bakker H.C."/>
            <person name="Tsai Y.-C.Y.-C."/>
            <person name="Martin N."/>
            <person name="Korlach J."/>
            <person name="Wiedmann M."/>
        </authorList>
    </citation>
    <scope>NUCLEOTIDE SEQUENCE [LARGE SCALE GENOMIC DNA]</scope>
    <source>
        <strain evidence="2">DSM 13188</strain>
    </source>
</reference>
<dbReference type="PANTHER" id="PTHR37827">
    <property type="entry name" value="TUDOR DOMAIN-CONTAINING PROTEIN"/>
    <property type="match status" value="1"/>
</dbReference>
<keyword evidence="3" id="KW-1185">Reference proteome</keyword>
<dbReference type="HOGENOM" id="CLU_149308_1_0_9"/>
<dbReference type="GO" id="GO:0008270">
    <property type="term" value="F:zinc ion binding"/>
    <property type="evidence" value="ECO:0007669"/>
    <property type="project" value="InterPro"/>
</dbReference>
<proteinExistence type="predicted"/>
<dbReference type="InterPro" id="IPR003615">
    <property type="entry name" value="HNH_nuc"/>
</dbReference>
<protein>
    <submittedName>
        <fullName evidence="2">Restriction endonuclease</fullName>
    </submittedName>
</protein>
<dbReference type="Proteomes" id="UP000029518">
    <property type="component" value="Chromosome"/>
</dbReference>
<sequence>MKEQALGKCELCGRSPLATTVHHLTPREKGGALLPTALLCKACHRQIHALYTNSDLVLLDLTTLDNLRRDSQIAAYLKWISRQPPGSEPKLRKSKHVRGGR</sequence>
<dbReference type="OrthoDB" id="9802640at2"/>
<dbReference type="Gene3D" id="1.10.30.50">
    <property type="match status" value="1"/>
</dbReference>
<dbReference type="KEGG" id="pbd:PBOR_16055"/>